<dbReference type="Proteomes" id="UP000631114">
    <property type="component" value="Unassembled WGS sequence"/>
</dbReference>
<evidence type="ECO:0000256" key="2">
    <source>
        <dbReference type="ARBA" id="ARBA00022679"/>
    </source>
</evidence>
<evidence type="ECO:0000313" key="5">
    <source>
        <dbReference type="Proteomes" id="UP000631114"/>
    </source>
</evidence>
<feature type="compositionally biased region" description="Acidic residues" evidence="3">
    <location>
        <begin position="212"/>
        <end position="234"/>
    </location>
</feature>
<keyword evidence="2" id="KW-0808">Transferase</keyword>
<dbReference type="GO" id="GO:0008168">
    <property type="term" value="F:methyltransferase activity"/>
    <property type="evidence" value="ECO:0007669"/>
    <property type="project" value="UniProtKB-KW"/>
</dbReference>
<protein>
    <submittedName>
        <fullName evidence="4">Uncharacterized protein</fullName>
    </submittedName>
</protein>
<dbReference type="InterPro" id="IPR029063">
    <property type="entry name" value="SAM-dependent_MTases_sf"/>
</dbReference>
<evidence type="ECO:0000313" key="4">
    <source>
        <dbReference type="EMBL" id="KAF9618477.1"/>
    </source>
</evidence>
<dbReference type="EMBL" id="JADFTS010000002">
    <property type="protein sequence ID" value="KAF9618477.1"/>
    <property type="molecule type" value="Genomic_DNA"/>
</dbReference>
<sequence>MQVLAGTARRKKLLSPKGMDVRPMMEVVKGAAFDILQVAGGNPASLRPGRWLDLYSGTGSVGIEAISRGCSEAHFVEMDPWVISEVLRPNLEWTEFLDASVIHTLRVETFLERADKFVVFYLNMTKKKKETQDDVTWKHCTKVGDGKKAKLKCNYCGKEYSGEENKMKKQLLGDEYDGGDEEGGAELVGPRDLRLKDKGKEKVQEAEKEKEDTSEDDDDDGVESEEDVSSMDDD</sequence>
<comment type="caution">
    <text evidence="4">The sequence shown here is derived from an EMBL/GenBank/DDBJ whole genome shotgun (WGS) entry which is preliminary data.</text>
</comment>
<evidence type="ECO:0000256" key="3">
    <source>
        <dbReference type="SAM" id="MobiDB-lite"/>
    </source>
</evidence>
<dbReference type="Pfam" id="PF03602">
    <property type="entry name" value="Cons_hypoth95"/>
    <property type="match status" value="1"/>
</dbReference>
<keyword evidence="5" id="KW-1185">Reference proteome</keyword>
<dbReference type="InterPro" id="IPR004398">
    <property type="entry name" value="RNA_MeTrfase_RsmD"/>
</dbReference>
<feature type="region of interest" description="Disordered" evidence="3">
    <location>
        <begin position="173"/>
        <end position="234"/>
    </location>
</feature>
<dbReference type="GO" id="GO:0031167">
    <property type="term" value="P:rRNA methylation"/>
    <property type="evidence" value="ECO:0007669"/>
    <property type="project" value="InterPro"/>
</dbReference>
<accession>A0A835IL55</accession>
<dbReference type="SUPFAM" id="SSF53335">
    <property type="entry name" value="S-adenosyl-L-methionine-dependent methyltransferases"/>
    <property type="match status" value="1"/>
</dbReference>
<dbReference type="Gene3D" id="3.40.50.150">
    <property type="entry name" value="Vaccinia Virus protein VP39"/>
    <property type="match status" value="1"/>
</dbReference>
<feature type="compositionally biased region" description="Acidic residues" evidence="3">
    <location>
        <begin position="174"/>
        <end position="184"/>
    </location>
</feature>
<dbReference type="AlphaFoldDB" id="A0A835IL55"/>
<gene>
    <name evidence="4" type="ORF">IFM89_001878</name>
</gene>
<keyword evidence="1" id="KW-0489">Methyltransferase</keyword>
<reference evidence="4 5" key="1">
    <citation type="submission" date="2020-10" db="EMBL/GenBank/DDBJ databases">
        <title>The Coptis chinensis genome and diversification of protoberbering-type alkaloids.</title>
        <authorList>
            <person name="Wang B."/>
            <person name="Shu S."/>
            <person name="Song C."/>
            <person name="Liu Y."/>
        </authorList>
    </citation>
    <scope>NUCLEOTIDE SEQUENCE [LARGE SCALE GENOMIC DNA]</scope>
    <source>
        <strain evidence="4">HL-2020</strain>
        <tissue evidence="4">Leaf</tissue>
    </source>
</reference>
<dbReference type="PANTHER" id="PTHR43542:SF1">
    <property type="entry name" value="METHYLTRANSFERASE"/>
    <property type="match status" value="1"/>
</dbReference>
<dbReference type="PANTHER" id="PTHR43542">
    <property type="entry name" value="METHYLTRANSFERASE"/>
    <property type="match status" value="1"/>
</dbReference>
<organism evidence="4 5">
    <name type="scientific">Coptis chinensis</name>
    <dbReference type="NCBI Taxonomy" id="261450"/>
    <lineage>
        <taxon>Eukaryota</taxon>
        <taxon>Viridiplantae</taxon>
        <taxon>Streptophyta</taxon>
        <taxon>Embryophyta</taxon>
        <taxon>Tracheophyta</taxon>
        <taxon>Spermatophyta</taxon>
        <taxon>Magnoliopsida</taxon>
        <taxon>Ranunculales</taxon>
        <taxon>Ranunculaceae</taxon>
        <taxon>Coptidoideae</taxon>
        <taxon>Coptis</taxon>
    </lineage>
</organism>
<dbReference type="OrthoDB" id="3548at2759"/>
<feature type="compositionally biased region" description="Basic and acidic residues" evidence="3">
    <location>
        <begin position="189"/>
        <end position="211"/>
    </location>
</feature>
<evidence type="ECO:0000256" key="1">
    <source>
        <dbReference type="ARBA" id="ARBA00022603"/>
    </source>
</evidence>
<name>A0A835IL55_9MAGN</name>
<proteinExistence type="predicted"/>